<protein>
    <submittedName>
        <fullName evidence="1">Uncharacterized protein</fullName>
    </submittedName>
</protein>
<dbReference type="OrthoDB" id="418976at2759"/>
<sequence length="1091" mass="120471">MRNRRQAAIVSRLKYTQIQLRSAAFENRATHMSRAPLHRDFLSMAPASPGALVDMLTEDGLLSDLQRVPCPRTVCKDSSKEGYISSEKVLGRKSVNNGKGLDIANRTVFHECDVCGVRQTVGLRDPLFEGFTGKGSCGITYAVLAFWNCVEGVPLSVTVRQLNVGEKLCMAYYHRAATVMAAEAHRLQKLIVWGSGTSKTVEVELDCAVICKWRSEEEGKQAFYHYCYMGARQRGSIHYLALMPLGVSKSIGEGRVNPEGSEAYHTFCGEVFGNRKHNLLSMTDGAAAYRCRCEQCKQWFEEHHWVNHFRKPRGEFSRPIDAVVADVATGETRAAIAGAMTLDKEWGLLKATLPHNISAKTPAEIERCDLLVRARQFRRMISTGDRWSAFLEAARRWIRGRPEGTTACKASAGDFARRFGQRLRNQRADAESVADSTERPPLLDGEAAAPEVALEAGEIDETEQDARCGQHALNKLLGGPQHGDEGLQAACDEVLADIGDQRGLHQQGAGWYSLSVLAVALQRTVPPKWRLLVKPLVAMDWVWLADEALVAGALVNIRNVHWAAIAKHAGFLWYVDSSHRPVIIEAADYRRGGVNPGGGPGQVDTDQSGGVNFEAKQGCLCTYVARKGPIMFQLNSEGSKAKQGCVCTYMARKGSKAKQGCLCTYVARKGQLPLTHDETLSDVTPFPVRKCRPRLHKPLTCHGTWHPADVTAAEGRRILTDVNTKRVEVDVLPAQHLALYSRFSTLIGARESWRNRCSAERIPSDQLQLAAYCFRDECSIMFLMVSPLEYPLQELVSPVGGSFRICLQTLWAPQADELVAVDLKSNTRHCHATVVEDCRCSGDATLQEDREVAVRLVEDGSTAQIKLKRLARVLPAASQRVIIVADTIAYRRVARSQIGRGDVALEVGSCDGFCTHVLTCHAAQAVGIDIVEDLVRTSCARYPRCRFEWLDCFEEPERLQALLAELRPQGSRRTSSSLHSLRMTLFVDVGGHATTAMVCRILAAVAGAAAKVGATPSLVVIKSRNLATEAAKCCDGEGIVRDAHAFWRKVAEQPQTRSALQFRRKQARARAAMWANNPISQVWPFFSAWKR</sequence>
<organism evidence="1 2">
    <name type="scientific">Polarella glacialis</name>
    <name type="common">Dinoflagellate</name>
    <dbReference type="NCBI Taxonomy" id="89957"/>
    <lineage>
        <taxon>Eukaryota</taxon>
        <taxon>Sar</taxon>
        <taxon>Alveolata</taxon>
        <taxon>Dinophyceae</taxon>
        <taxon>Suessiales</taxon>
        <taxon>Suessiaceae</taxon>
        <taxon>Polarella</taxon>
    </lineage>
</organism>
<dbReference type="EMBL" id="CAJNNV010007404">
    <property type="protein sequence ID" value="CAE8594893.1"/>
    <property type="molecule type" value="Genomic_DNA"/>
</dbReference>
<keyword evidence="2" id="KW-1185">Reference proteome</keyword>
<evidence type="ECO:0000313" key="1">
    <source>
        <dbReference type="EMBL" id="CAE8594893.1"/>
    </source>
</evidence>
<accession>A0A813E8A4</accession>
<gene>
    <name evidence="1" type="ORF">PGLA1383_LOCUS13415</name>
</gene>
<dbReference type="InterPro" id="IPR029063">
    <property type="entry name" value="SAM-dependent_MTases_sf"/>
</dbReference>
<dbReference type="Gene3D" id="3.40.50.150">
    <property type="entry name" value="Vaccinia Virus protein VP39"/>
    <property type="match status" value="1"/>
</dbReference>
<proteinExistence type="predicted"/>
<dbReference type="SUPFAM" id="SSF53335">
    <property type="entry name" value="S-adenosyl-L-methionine-dependent methyltransferases"/>
    <property type="match status" value="1"/>
</dbReference>
<name>A0A813E8A4_POLGL</name>
<feature type="non-terminal residue" evidence="1">
    <location>
        <position position="1"/>
    </location>
</feature>
<dbReference type="Proteomes" id="UP000654075">
    <property type="component" value="Unassembled WGS sequence"/>
</dbReference>
<comment type="caution">
    <text evidence="1">The sequence shown here is derived from an EMBL/GenBank/DDBJ whole genome shotgun (WGS) entry which is preliminary data.</text>
</comment>
<dbReference type="AlphaFoldDB" id="A0A813E8A4"/>
<reference evidence="1" key="1">
    <citation type="submission" date="2021-02" db="EMBL/GenBank/DDBJ databases">
        <authorList>
            <person name="Dougan E. K."/>
            <person name="Rhodes N."/>
            <person name="Thang M."/>
            <person name="Chan C."/>
        </authorList>
    </citation>
    <scope>NUCLEOTIDE SEQUENCE</scope>
</reference>
<evidence type="ECO:0000313" key="2">
    <source>
        <dbReference type="Proteomes" id="UP000654075"/>
    </source>
</evidence>